<dbReference type="SUPFAM" id="SSF53756">
    <property type="entry name" value="UDP-Glycosyltransferase/glycogen phosphorylase"/>
    <property type="match status" value="1"/>
</dbReference>
<dbReference type="GO" id="GO:0016757">
    <property type="term" value="F:glycosyltransferase activity"/>
    <property type="evidence" value="ECO:0007669"/>
    <property type="project" value="InterPro"/>
</dbReference>
<proteinExistence type="predicted"/>
<dbReference type="Pfam" id="PF13439">
    <property type="entry name" value="Glyco_transf_4"/>
    <property type="match status" value="1"/>
</dbReference>
<dbReference type="PANTHER" id="PTHR12526">
    <property type="entry name" value="GLYCOSYLTRANSFERASE"/>
    <property type="match status" value="1"/>
</dbReference>
<name>A0A1F8F0G3_9BACT</name>
<dbReference type="PANTHER" id="PTHR12526:SF630">
    <property type="entry name" value="GLYCOSYLTRANSFERASE"/>
    <property type="match status" value="1"/>
</dbReference>
<sequence>MSDINQNYKADLGPKKRVLFIITQSEMGGAQRFVFEVVSRLNKEKYNVLVAVGSDGGGEFLKQLGSANIPNKTINSLKRNISPIQDFKAIFEIRKLVSEFCPDTFFLNSSKAGFIGSLAAKLQVTSYKLQVIYRIGGWSFNDPWPTWKKKFWLILEKISAPWKDIIIVNNKHDLDQAKTLGIKPRGQILLIHNGIDTYKLGLLPKEEARLRLFEKIAKYSGKIFQAETIVGTIANLYPTKDILSLVRTAEYFKKNNSVVFIVIGDGSERPNIEKLIKGLDLEHKVLLLGQLTDAKKYLPAFDIFVLPSVKEGFPWSLIEAMAAKLPVIATRVGAIEEIIDDQKNGLIIEPRNPNQIADKIKLILSDDRIKQELGIQAHQKILFKFSLEKMFHEVEELL</sequence>
<evidence type="ECO:0008006" key="5">
    <source>
        <dbReference type="Google" id="ProtNLM"/>
    </source>
</evidence>
<evidence type="ECO:0000313" key="4">
    <source>
        <dbReference type="Proteomes" id="UP000176834"/>
    </source>
</evidence>
<dbReference type="CDD" id="cd03808">
    <property type="entry name" value="GT4_CapM-like"/>
    <property type="match status" value="1"/>
</dbReference>
<dbReference type="InterPro" id="IPR028098">
    <property type="entry name" value="Glyco_trans_4-like_N"/>
</dbReference>
<dbReference type="Pfam" id="PF00534">
    <property type="entry name" value="Glycos_transf_1"/>
    <property type="match status" value="1"/>
</dbReference>
<dbReference type="AlphaFoldDB" id="A0A1F8F0G3"/>
<evidence type="ECO:0000259" key="2">
    <source>
        <dbReference type="Pfam" id="PF13439"/>
    </source>
</evidence>
<reference evidence="3 4" key="1">
    <citation type="journal article" date="2016" name="Nat. Commun.">
        <title>Thousands of microbial genomes shed light on interconnected biogeochemical processes in an aquifer system.</title>
        <authorList>
            <person name="Anantharaman K."/>
            <person name="Brown C.T."/>
            <person name="Hug L.A."/>
            <person name="Sharon I."/>
            <person name="Castelle C.J."/>
            <person name="Probst A.J."/>
            <person name="Thomas B.C."/>
            <person name="Singh A."/>
            <person name="Wilkins M.J."/>
            <person name="Karaoz U."/>
            <person name="Brodie E.L."/>
            <person name="Williams K.H."/>
            <person name="Hubbard S.S."/>
            <person name="Banfield J.F."/>
        </authorList>
    </citation>
    <scope>NUCLEOTIDE SEQUENCE [LARGE SCALE GENOMIC DNA]</scope>
</reference>
<evidence type="ECO:0000259" key="1">
    <source>
        <dbReference type="Pfam" id="PF00534"/>
    </source>
</evidence>
<evidence type="ECO:0000313" key="3">
    <source>
        <dbReference type="EMBL" id="OGN06624.1"/>
    </source>
</evidence>
<dbReference type="EMBL" id="MGJN01000018">
    <property type="protein sequence ID" value="OGN06624.1"/>
    <property type="molecule type" value="Genomic_DNA"/>
</dbReference>
<gene>
    <name evidence="3" type="ORF">A3B86_00315</name>
</gene>
<protein>
    <recommendedName>
        <fullName evidence="5">Glycosyl transferase family 1 domain-containing protein</fullName>
    </recommendedName>
</protein>
<dbReference type="Gene3D" id="3.40.50.2000">
    <property type="entry name" value="Glycogen Phosphorylase B"/>
    <property type="match status" value="2"/>
</dbReference>
<dbReference type="InterPro" id="IPR001296">
    <property type="entry name" value="Glyco_trans_1"/>
</dbReference>
<feature type="domain" description="Glycosyltransferase subfamily 4-like N-terminal" evidence="2">
    <location>
        <begin position="27"/>
        <end position="197"/>
    </location>
</feature>
<accession>A0A1F8F0G3</accession>
<dbReference type="Proteomes" id="UP000176834">
    <property type="component" value="Unassembled WGS sequence"/>
</dbReference>
<comment type="caution">
    <text evidence="3">The sequence shown here is derived from an EMBL/GenBank/DDBJ whole genome shotgun (WGS) entry which is preliminary data.</text>
</comment>
<organism evidence="3 4">
    <name type="scientific">Candidatus Yanofskybacteria bacterium RIFCSPHIGHO2_02_FULL_38_22b</name>
    <dbReference type="NCBI Taxonomy" id="1802673"/>
    <lineage>
        <taxon>Bacteria</taxon>
        <taxon>Candidatus Yanofskyibacteriota</taxon>
    </lineage>
</organism>
<feature type="domain" description="Glycosyl transferase family 1" evidence="1">
    <location>
        <begin position="223"/>
        <end position="377"/>
    </location>
</feature>